<evidence type="ECO:0000256" key="2">
    <source>
        <dbReference type="ARBA" id="ARBA00005643"/>
    </source>
</evidence>
<evidence type="ECO:0000256" key="4">
    <source>
        <dbReference type="ARBA" id="ARBA00021881"/>
    </source>
</evidence>
<dbReference type="OrthoDB" id="39497at2759"/>
<comment type="similarity">
    <text evidence="2">Belongs to the IML1 family.</text>
</comment>
<evidence type="ECO:0000259" key="6">
    <source>
        <dbReference type="PROSITE" id="PS50186"/>
    </source>
</evidence>
<dbReference type="InterPro" id="IPR048255">
    <property type="entry name" value="IML1_N"/>
</dbReference>
<evidence type="ECO:0000313" key="8">
    <source>
        <dbReference type="Proteomes" id="UP000053424"/>
    </source>
</evidence>
<protein>
    <recommendedName>
        <fullName evidence="3">Vacuolar membrane-associated protein IML1</fullName>
    </recommendedName>
    <alternativeName>
        <fullName evidence="4">Vacuolar membrane-associated protein iml1</fullName>
    </alternativeName>
</protein>
<dbReference type="Pfam" id="PF12257">
    <property type="entry name" value="IML1"/>
    <property type="match status" value="1"/>
</dbReference>
<dbReference type="GO" id="GO:0010508">
    <property type="term" value="P:positive regulation of autophagy"/>
    <property type="evidence" value="ECO:0007669"/>
    <property type="project" value="TreeGrafter"/>
</dbReference>
<feature type="region of interest" description="Disordered" evidence="5">
    <location>
        <begin position="692"/>
        <end position="719"/>
    </location>
</feature>
<evidence type="ECO:0000256" key="3">
    <source>
        <dbReference type="ARBA" id="ARBA00018529"/>
    </source>
</evidence>
<sequence>MATSREQSQYGRRRSNTAQSNLRAFPVIPSTISPLKIGDSKGMNAWVHDVKDSHSVIFNQAWWPGVTEGDCLRVVSGNAENPESAFLFLVPKDEGCSKPQLQLSVPRPIADVFGIRNNGEVTVTKVEESSCCADYVELIFQDQYLGRNDMWRLGKYLTGQCIYTDQEVSFVGGIAAKIQNIYIGGKKACLDSCLRTPLLICLQVYSACMTSSTKEIYRSFSAKITIFIQVCRELWEFDGDGERYNEKIVHSFLPSLFAKWREAGTNHTVTIVLISRVFYDESEIDYAAGPLRRDESGNWYKDFFKVITDLEVIYEWKPTLVSLKDSFWDFQRDILLTHHYHRATVDSAAGAPSQARLVGKISYAQDGPILEALNLGLNPTETHYIDRSLNLTGSTTILISPGTGYFRVSKQLLRLTTTRMLDQGFVLDLVLLTKQPLYQSPIFSFQGTEPKIDNVGGDQKEGTFEKERNIDPLLSDPLWGGDDDSKADARQKTTFWWEPFWISTNFWDTQMDLPFRQDRFIARAKMHEIQMLGLLEHDVLSSIEVPFMSGKSGELDDTSDVTKADADKFDLDTFALTSNYNSNHVALPTNGVSIGSLRPTAEKRASQRHSNVARIDTIEESPKRIFKELPPDGLPKSEISAPSIPVASTSPSQSSIRSARSEKSTSSRTVSRSGSLSKGTLASKLGNSWLFNPFRSTPSEPQTSQVSASASPSGQAFDKIPKMLTTPSSPIRMPPPKATVASSTQQMQQIQPMAIKNKAGNRSSLSRTYEEETLIPHRSNHVRRSPINTPPRDEMLSGNKRRSGVIPLSHSLSTPSPVMATNPTRPQASISYPQASLARRWQHVYPQPTYKHDLKWKSIVTPGCLPLTVEHFPSITELESSYDVFSYEFIVDPAEMRSFLVKPPVVRGSADDLRRAWALVVMRGMAAVRLAQGFQFILKPQKAQGEEEKSKRTKGFMEDEVLESWPSGAAEILSSTTNPVYLTMTNEIHRISYTGEAIQVRRYVRRMNPTRPFSYQCLIWPKLGGGYTELSTEFQSHGLENYGWNSRLDMLVAGYEHHFNESLRYWRTRFVVIPTAEQPHVTVGPSGEHLNDEEARILGIEKLAEQFTKLRWQPPEEKLSHPAPPVRFLPTTLNPAISVLDQSLMDQLDQIHAQGPLRKKMKSEREIGEMSLSAIAKAMREEDGVPITFYQWHRSQYPDSFIGYDFVSWLVREFRDVSTRAQASEWGVKLQEQGLFEHCRGYHSFLDGHYYYRLKGEFSLHMTPKYWFRRHGEDGALRPPYHTTNSPRLLPKPPPVRKNRKRLILSQTMVIDIDPHKRSDQAESVILHHDIIHNPATVFHFELQWIGTTARCIEDQLRSWNRTIERYGLKLVEAYVTQIGDIRQRNPFQSCFPMPLALPPPVVPDLEKRLPDGTQVVKYFEYALLQKFGFILDIEAADLYPEQVDVVYSYRRSPYNYSQFVHRTGVAFIQVLGGHKGFLFLTNRLMAPGKLGSTMKAKEHPPVAGAENIRLQMSEFCLDKEKLQEFYDERIASLPPASAGTEEPPPLTI</sequence>
<dbReference type="Gene3D" id="1.10.10.10">
    <property type="entry name" value="Winged helix-like DNA-binding domain superfamily/Winged helix DNA-binding domain"/>
    <property type="match status" value="1"/>
</dbReference>
<keyword evidence="8" id="KW-1185">Reference proteome</keyword>
<dbReference type="InterPro" id="IPR036388">
    <property type="entry name" value="WH-like_DNA-bd_sf"/>
</dbReference>
<organism evidence="7 8">
    <name type="scientific">Hebeloma cylindrosporum</name>
    <dbReference type="NCBI Taxonomy" id="76867"/>
    <lineage>
        <taxon>Eukaryota</taxon>
        <taxon>Fungi</taxon>
        <taxon>Dikarya</taxon>
        <taxon>Basidiomycota</taxon>
        <taxon>Agaricomycotina</taxon>
        <taxon>Agaricomycetes</taxon>
        <taxon>Agaricomycetidae</taxon>
        <taxon>Agaricales</taxon>
        <taxon>Agaricineae</taxon>
        <taxon>Hymenogastraceae</taxon>
        <taxon>Hebeloma</taxon>
    </lineage>
</organism>
<dbReference type="GO" id="GO:0035556">
    <property type="term" value="P:intracellular signal transduction"/>
    <property type="evidence" value="ECO:0007669"/>
    <property type="project" value="InterPro"/>
</dbReference>
<dbReference type="Pfam" id="PF00610">
    <property type="entry name" value="DEP"/>
    <property type="match status" value="1"/>
</dbReference>
<dbReference type="InterPro" id="IPR000591">
    <property type="entry name" value="DEP_dom"/>
</dbReference>
<feature type="compositionally biased region" description="Low complexity" evidence="5">
    <location>
        <begin position="648"/>
        <end position="658"/>
    </location>
</feature>
<dbReference type="EMBL" id="KN831773">
    <property type="protein sequence ID" value="KIM44870.1"/>
    <property type="molecule type" value="Genomic_DNA"/>
</dbReference>
<dbReference type="GO" id="GO:0005774">
    <property type="term" value="C:vacuolar membrane"/>
    <property type="evidence" value="ECO:0007669"/>
    <property type="project" value="UniProtKB-SubCell"/>
</dbReference>
<dbReference type="SMART" id="SM00049">
    <property type="entry name" value="DEP"/>
    <property type="match status" value="1"/>
</dbReference>
<feature type="compositionally biased region" description="Low complexity" evidence="5">
    <location>
        <begin position="666"/>
        <end position="677"/>
    </location>
</feature>
<dbReference type="GO" id="GO:1904262">
    <property type="term" value="P:negative regulation of TORC1 signaling"/>
    <property type="evidence" value="ECO:0007669"/>
    <property type="project" value="TreeGrafter"/>
</dbReference>
<feature type="domain" description="DEP" evidence="6">
    <location>
        <begin position="1181"/>
        <end position="1256"/>
    </location>
</feature>
<dbReference type="SUPFAM" id="SSF46785">
    <property type="entry name" value="Winged helix' DNA-binding domain"/>
    <property type="match status" value="1"/>
</dbReference>
<dbReference type="InterPro" id="IPR036390">
    <property type="entry name" value="WH_DNA-bd_sf"/>
</dbReference>
<reference evidence="8" key="2">
    <citation type="submission" date="2015-01" db="EMBL/GenBank/DDBJ databases">
        <title>Evolutionary Origins and Diversification of the Mycorrhizal Mutualists.</title>
        <authorList>
            <consortium name="DOE Joint Genome Institute"/>
            <consortium name="Mycorrhizal Genomics Consortium"/>
            <person name="Kohler A."/>
            <person name="Kuo A."/>
            <person name="Nagy L.G."/>
            <person name="Floudas D."/>
            <person name="Copeland A."/>
            <person name="Barry K.W."/>
            <person name="Cichocki N."/>
            <person name="Veneault-Fourrey C."/>
            <person name="LaButti K."/>
            <person name="Lindquist E.A."/>
            <person name="Lipzen A."/>
            <person name="Lundell T."/>
            <person name="Morin E."/>
            <person name="Murat C."/>
            <person name="Riley R."/>
            <person name="Ohm R."/>
            <person name="Sun H."/>
            <person name="Tunlid A."/>
            <person name="Henrissat B."/>
            <person name="Grigoriev I.V."/>
            <person name="Hibbett D.S."/>
            <person name="Martin F."/>
        </authorList>
    </citation>
    <scope>NUCLEOTIDE SEQUENCE [LARGE SCALE GENOMIC DNA]</scope>
    <source>
        <strain evidence="8">h7</strain>
    </source>
</reference>
<gene>
    <name evidence="7" type="ORF">M413DRAFT_66981</name>
</gene>
<feature type="compositionally biased region" description="Basic and acidic residues" evidence="5">
    <location>
        <begin position="616"/>
        <end position="630"/>
    </location>
</feature>
<comment type="subcellular location">
    <subcellularLocation>
        <location evidence="1">Vacuole membrane</location>
        <topology evidence="1">Peripheral membrane protein</topology>
    </subcellularLocation>
</comment>
<dbReference type="HOGENOM" id="CLU_000935_1_0_1"/>
<reference evidence="7 8" key="1">
    <citation type="submission" date="2014-04" db="EMBL/GenBank/DDBJ databases">
        <authorList>
            <consortium name="DOE Joint Genome Institute"/>
            <person name="Kuo A."/>
            <person name="Gay G."/>
            <person name="Dore J."/>
            <person name="Kohler A."/>
            <person name="Nagy L.G."/>
            <person name="Floudas D."/>
            <person name="Copeland A."/>
            <person name="Barry K.W."/>
            <person name="Cichocki N."/>
            <person name="Veneault-Fourrey C."/>
            <person name="LaButti K."/>
            <person name="Lindquist E.A."/>
            <person name="Lipzen A."/>
            <person name="Lundell T."/>
            <person name="Morin E."/>
            <person name="Murat C."/>
            <person name="Sun H."/>
            <person name="Tunlid A."/>
            <person name="Henrissat B."/>
            <person name="Grigoriev I.V."/>
            <person name="Hibbett D.S."/>
            <person name="Martin F."/>
            <person name="Nordberg H.P."/>
            <person name="Cantor M.N."/>
            <person name="Hua S.X."/>
        </authorList>
    </citation>
    <scope>NUCLEOTIDE SEQUENCE [LARGE SCALE GENOMIC DNA]</scope>
    <source>
        <strain evidence="8">h7</strain>
    </source>
</reference>
<accession>A0A0C3C7M8</accession>
<feature type="region of interest" description="Disordered" evidence="5">
    <location>
        <begin position="600"/>
        <end position="679"/>
    </location>
</feature>
<dbReference type="PANTHER" id="PTHR13179">
    <property type="entry name" value="DEP DOMAIN CONTAINING PROTEIN 5"/>
    <property type="match status" value="1"/>
</dbReference>
<dbReference type="STRING" id="686832.A0A0C3C7M8"/>
<evidence type="ECO:0000256" key="1">
    <source>
        <dbReference type="ARBA" id="ARBA00004148"/>
    </source>
</evidence>
<evidence type="ECO:0000313" key="7">
    <source>
        <dbReference type="EMBL" id="KIM44870.1"/>
    </source>
</evidence>
<dbReference type="Proteomes" id="UP000053424">
    <property type="component" value="Unassembled WGS sequence"/>
</dbReference>
<dbReference type="InterPro" id="IPR027244">
    <property type="entry name" value="IML1"/>
</dbReference>
<dbReference type="GO" id="GO:0005096">
    <property type="term" value="F:GTPase activator activity"/>
    <property type="evidence" value="ECO:0007669"/>
    <property type="project" value="InterPro"/>
</dbReference>
<dbReference type="PROSITE" id="PS50186">
    <property type="entry name" value="DEP"/>
    <property type="match status" value="1"/>
</dbReference>
<proteinExistence type="inferred from homology"/>
<dbReference type="CDD" id="cd04449">
    <property type="entry name" value="DEP_DEPDC5-like"/>
    <property type="match status" value="1"/>
</dbReference>
<feature type="compositionally biased region" description="Polar residues" evidence="5">
    <location>
        <begin position="692"/>
        <end position="714"/>
    </location>
</feature>
<dbReference type="GO" id="GO:1990130">
    <property type="term" value="C:GATOR1 complex"/>
    <property type="evidence" value="ECO:0007669"/>
    <property type="project" value="TreeGrafter"/>
</dbReference>
<evidence type="ECO:0000256" key="5">
    <source>
        <dbReference type="SAM" id="MobiDB-lite"/>
    </source>
</evidence>
<dbReference type="PANTHER" id="PTHR13179:SF8">
    <property type="entry name" value="GATOR COMPLEX PROTEIN DEPDC5"/>
    <property type="match status" value="1"/>
</dbReference>
<name>A0A0C3C7M8_HEBCY</name>